<reference evidence="2" key="2">
    <citation type="journal article" date="2021" name="PeerJ">
        <title>Extensive microbial diversity within the chicken gut microbiome revealed by metagenomics and culture.</title>
        <authorList>
            <person name="Gilroy R."/>
            <person name="Ravi A."/>
            <person name="Getino M."/>
            <person name="Pursley I."/>
            <person name="Horton D.L."/>
            <person name="Alikhan N.F."/>
            <person name="Baker D."/>
            <person name="Gharbi K."/>
            <person name="Hall N."/>
            <person name="Watson M."/>
            <person name="Adriaenssens E.M."/>
            <person name="Foster-Nyarko E."/>
            <person name="Jarju S."/>
            <person name="Secka A."/>
            <person name="Antonio M."/>
            <person name="Oren A."/>
            <person name="Chaudhuri R.R."/>
            <person name="La Ragione R."/>
            <person name="Hildebrand F."/>
            <person name="Pallen M.J."/>
        </authorList>
    </citation>
    <scope>NUCLEOTIDE SEQUENCE</scope>
    <source>
        <strain evidence="2">CHK154-7741</strain>
    </source>
</reference>
<dbReference type="EMBL" id="DVOD01000055">
    <property type="protein sequence ID" value="HIU92943.1"/>
    <property type="molecule type" value="Genomic_DNA"/>
</dbReference>
<dbReference type="Proteomes" id="UP000886748">
    <property type="component" value="Unassembled WGS sequence"/>
</dbReference>
<evidence type="ECO:0000313" key="2">
    <source>
        <dbReference type="EMBL" id="HIU92943.1"/>
    </source>
</evidence>
<evidence type="ECO:0000259" key="1">
    <source>
        <dbReference type="PROSITE" id="PS50943"/>
    </source>
</evidence>
<feature type="domain" description="HTH cro/C1-type" evidence="1">
    <location>
        <begin position="20"/>
        <end position="75"/>
    </location>
</feature>
<reference evidence="2" key="1">
    <citation type="submission" date="2020-10" db="EMBL/GenBank/DDBJ databases">
        <authorList>
            <person name="Gilroy R."/>
        </authorList>
    </citation>
    <scope>NUCLEOTIDE SEQUENCE</scope>
    <source>
        <strain evidence="2">CHK154-7741</strain>
    </source>
</reference>
<dbReference type="InterPro" id="IPR001387">
    <property type="entry name" value="Cro/C1-type_HTH"/>
</dbReference>
<accession>A0A9D1N1H6</accession>
<organism evidence="2 3">
    <name type="scientific">Candidatus Limenecus avicola</name>
    <dbReference type="NCBI Taxonomy" id="2840847"/>
    <lineage>
        <taxon>Bacteria</taxon>
        <taxon>Bacillati</taxon>
        <taxon>Bacillota</taxon>
        <taxon>Clostridia</taxon>
        <taxon>Eubacteriales</taxon>
        <taxon>Clostridiaceae</taxon>
        <taxon>Clostridiaceae incertae sedis</taxon>
        <taxon>Candidatus Limenecus</taxon>
    </lineage>
</organism>
<protein>
    <submittedName>
        <fullName evidence="2">Helix-turn-helix transcriptional regulator</fullName>
    </submittedName>
</protein>
<dbReference type="PROSITE" id="PS50943">
    <property type="entry name" value="HTH_CROC1"/>
    <property type="match status" value="1"/>
</dbReference>
<dbReference type="InterPro" id="IPR010982">
    <property type="entry name" value="Lambda_DNA-bd_dom_sf"/>
</dbReference>
<dbReference type="Gene3D" id="1.10.260.40">
    <property type="entry name" value="lambda repressor-like DNA-binding domains"/>
    <property type="match status" value="1"/>
</dbReference>
<name>A0A9D1N1H6_9CLOT</name>
<comment type="caution">
    <text evidence="2">The sequence shown here is derived from an EMBL/GenBank/DDBJ whole genome shotgun (WGS) entry which is preliminary data.</text>
</comment>
<evidence type="ECO:0000313" key="3">
    <source>
        <dbReference type="Proteomes" id="UP000886748"/>
    </source>
</evidence>
<gene>
    <name evidence="2" type="ORF">IAD26_07410</name>
</gene>
<dbReference type="AlphaFoldDB" id="A0A9D1N1H6"/>
<dbReference type="SMART" id="SM00530">
    <property type="entry name" value="HTH_XRE"/>
    <property type="match status" value="1"/>
</dbReference>
<proteinExistence type="predicted"/>
<dbReference type="GO" id="GO:0003677">
    <property type="term" value="F:DNA binding"/>
    <property type="evidence" value="ECO:0007669"/>
    <property type="project" value="InterPro"/>
</dbReference>
<dbReference type="SUPFAM" id="SSF47413">
    <property type="entry name" value="lambda repressor-like DNA-binding domains"/>
    <property type="match status" value="1"/>
</dbReference>
<sequence length="93" mass="10647">MQEALLKNKRKLMKSLGQIISKYRNAKNVTIYKISAESRMSKSTWREAELGMCNDINLSTLWMIAEGLEIPPAKLIEELSKELGKEFTLTDID</sequence>